<evidence type="ECO:0000256" key="5">
    <source>
        <dbReference type="ARBA" id="ARBA00023125"/>
    </source>
</evidence>
<evidence type="ECO:0000256" key="3">
    <source>
        <dbReference type="ARBA" id="ARBA00022491"/>
    </source>
</evidence>
<proteinExistence type="inferred from homology"/>
<protein>
    <submittedName>
        <fullName evidence="8">Transcriptional regulator, LysR family</fullName>
    </submittedName>
</protein>
<reference evidence="8 9" key="1">
    <citation type="submission" date="2007-07" db="EMBL/GenBank/DDBJ databases">
        <title>Complete sequence of chromosome of Xanthobacter autotrophicus Py2.</title>
        <authorList>
            <consortium name="US DOE Joint Genome Institute"/>
            <person name="Copeland A."/>
            <person name="Lucas S."/>
            <person name="Lapidus A."/>
            <person name="Barry K."/>
            <person name="Glavina del Rio T."/>
            <person name="Hammon N."/>
            <person name="Israni S."/>
            <person name="Dalin E."/>
            <person name="Tice H."/>
            <person name="Pitluck S."/>
            <person name="Sims D."/>
            <person name="Brettin T."/>
            <person name="Bruce D."/>
            <person name="Detter J.C."/>
            <person name="Han C."/>
            <person name="Tapia R."/>
            <person name="Brainard J."/>
            <person name="Schmutz J."/>
            <person name="Larimer F."/>
            <person name="Land M."/>
            <person name="Hauser L."/>
            <person name="Kyrpides N."/>
            <person name="Kim E."/>
            <person name="Ensigns S.A."/>
            <person name="Richardson P."/>
        </authorList>
    </citation>
    <scope>NUCLEOTIDE SEQUENCE [LARGE SCALE GENOMIC DNA]</scope>
    <source>
        <strain evidence="9">ATCC BAA-1158 / Py2</strain>
    </source>
</reference>
<dbReference type="InterPro" id="IPR036388">
    <property type="entry name" value="WH-like_DNA-bd_sf"/>
</dbReference>
<dbReference type="SUPFAM" id="SSF53850">
    <property type="entry name" value="Periplasmic binding protein-like II"/>
    <property type="match status" value="1"/>
</dbReference>
<dbReference type="HOGENOM" id="CLU_039613_39_0_5"/>
<dbReference type="STRING" id="78245.Xaut_2387"/>
<name>A7IHY6_XANP2</name>
<dbReference type="EMBL" id="CP000781">
    <property type="protein sequence ID" value="ABS67629.1"/>
    <property type="molecule type" value="Genomic_DNA"/>
</dbReference>
<dbReference type="Pfam" id="PF03466">
    <property type="entry name" value="LysR_substrate"/>
    <property type="match status" value="1"/>
</dbReference>
<dbReference type="PROSITE" id="PS50931">
    <property type="entry name" value="HTH_LYSR"/>
    <property type="match status" value="1"/>
</dbReference>
<accession>A7IHY6</accession>
<sequence length="303" mass="34486">MRFERLDLNLIVLFDSLLKSENVSRTARQLHLTQPTVSNALARLRRHFDDELFVMVGRKLEPTPLAIDLREPVAKFIHLSRVIAQKRSVFDPETTERTFSIVASDYIASVLLTRVGRRLVSATSHVNLRHVPISAAAIQKFLQGTYDFLVAPGYVYQNWPNTKFLFADRFVVIACRDNTEVGSQLTLDEFLNHPLAVCRFGDLSQPSVVEEFLMKHDCEHSARVECESFGLLVDYIVGTPMLASLPLSYARMRVQRSPIRLVTPMFDMPVIRQQILWHGYSESEPAARLALEMIEQEAADLGE</sequence>
<keyword evidence="5" id="KW-0238">DNA-binding</keyword>
<dbReference type="InterPro" id="IPR036390">
    <property type="entry name" value="WH_DNA-bd_sf"/>
</dbReference>
<evidence type="ECO:0000313" key="9">
    <source>
        <dbReference type="Proteomes" id="UP000002417"/>
    </source>
</evidence>
<evidence type="ECO:0000256" key="1">
    <source>
        <dbReference type="ARBA" id="ARBA00009437"/>
    </source>
</evidence>
<organism evidence="8 9">
    <name type="scientific">Xanthobacter autotrophicus (strain ATCC BAA-1158 / Py2)</name>
    <dbReference type="NCBI Taxonomy" id="78245"/>
    <lineage>
        <taxon>Bacteria</taxon>
        <taxon>Pseudomonadati</taxon>
        <taxon>Pseudomonadota</taxon>
        <taxon>Alphaproteobacteria</taxon>
        <taxon>Hyphomicrobiales</taxon>
        <taxon>Xanthobacteraceae</taxon>
        <taxon>Xanthobacter</taxon>
    </lineage>
</organism>
<dbReference type="GO" id="GO:0003700">
    <property type="term" value="F:DNA-binding transcription factor activity"/>
    <property type="evidence" value="ECO:0007669"/>
    <property type="project" value="InterPro"/>
</dbReference>
<dbReference type="PANTHER" id="PTHR30118">
    <property type="entry name" value="HTH-TYPE TRANSCRIPTIONAL REGULATOR LEUO-RELATED"/>
    <property type="match status" value="1"/>
</dbReference>
<evidence type="ECO:0000256" key="4">
    <source>
        <dbReference type="ARBA" id="ARBA00023015"/>
    </source>
</evidence>
<evidence type="ECO:0000256" key="2">
    <source>
        <dbReference type="ARBA" id="ARBA00022458"/>
    </source>
</evidence>
<keyword evidence="2" id="KW-0536">Nodulation</keyword>
<dbReference type="PRINTS" id="PR00039">
    <property type="entry name" value="HTHLYSR"/>
</dbReference>
<keyword evidence="6" id="KW-0804">Transcription</keyword>
<dbReference type="Gene3D" id="3.40.190.10">
    <property type="entry name" value="Periplasmic binding protein-like II"/>
    <property type="match status" value="2"/>
</dbReference>
<feature type="domain" description="HTH lysR-type" evidence="7">
    <location>
        <begin position="6"/>
        <end position="63"/>
    </location>
</feature>
<dbReference type="Proteomes" id="UP000002417">
    <property type="component" value="Chromosome"/>
</dbReference>
<dbReference type="eggNOG" id="COG0583">
    <property type="taxonomic scope" value="Bacteria"/>
</dbReference>
<keyword evidence="4" id="KW-0805">Transcription regulation</keyword>
<comment type="similarity">
    <text evidence="1">Belongs to the LysR transcriptional regulatory family.</text>
</comment>
<keyword evidence="9" id="KW-1185">Reference proteome</keyword>
<dbReference type="PhylomeDB" id="A7IHY6"/>
<evidence type="ECO:0000313" key="8">
    <source>
        <dbReference type="EMBL" id="ABS67629.1"/>
    </source>
</evidence>
<evidence type="ECO:0000259" key="7">
    <source>
        <dbReference type="PROSITE" id="PS50931"/>
    </source>
</evidence>
<dbReference type="InterPro" id="IPR005119">
    <property type="entry name" value="LysR_subst-bd"/>
</dbReference>
<evidence type="ECO:0000256" key="6">
    <source>
        <dbReference type="ARBA" id="ARBA00023163"/>
    </source>
</evidence>
<dbReference type="Pfam" id="PF00126">
    <property type="entry name" value="HTH_1"/>
    <property type="match status" value="1"/>
</dbReference>
<dbReference type="InterPro" id="IPR050389">
    <property type="entry name" value="LysR-type_TF"/>
</dbReference>
<dbReference type="GO" id="GO:0003677">
    <property type="term" value="F:DNA binding"/>
    <property type="evidence" value="ECO:0007669"/>
    <property type="project" value="UniProtKB-KW"/>
</dbReference>
<dbReference type="KEGG" id="xau:Xaut_2387"/>
<dbReference type="OrthoDB" id="8455878at2"/>
<dbReference type="AlphaFoldDB" id="A7IHY6"/>
<dbReference type="SUPFAM" id="SSF46785">
    <property type="entry name" value="Winged helix' DNA-binding domain"/>
    <property type="match status" value="1"/>
</dbReference>
<dbReference type="Gene3D" id="1.10.10.10">
    <property type="entry name" value="Winged helix-like DNA-binding domain superfamily/Winged helix DNA-binding domain"/>
    <property type="match status" value="1"/>
</dbReference>
<keyword evidence="3" id="KW-0678">Repressor</keyword>
<dbReference type="InterPro" id="IPR000847">
    <property type="entry name" value="LysR_HTH_N"/>
</dbReference>
<dbReference type="PANTHER" id="PTHR30118:SF6">
    <property type="entry name" value="HTH-TYPE TRANSCRIPTIONAL REGULATOR LEUO"/>
    <property type="match status" value="1"/>
</dbReference>
<gene>
    <name evidence="8" type="ordered locus">Xaut_2387</name>
</gene>